<accession>A0A420DPD3</accession>
<dbReference type="STRING" id="1443111.Z949_2633"/>
<reference evidence="1 2" key="1">
    <citation type="submission" date="2018-09" db="EMBL/GenBank/DDBJ databases">
        <title>Genomic Encyclopedia of Archaeal and Bacterial Type Strains, Phase II (KMG-II): from individual species to whole genera.</title>
        <authorList>
            <person name="Goeker M."/>
        </authorList>
    </citation>
    <scope>NUCLEOTIDE SEQUENCE [LARGE SCALE GENOMIC DNA]</scope>
    <source>
        <strain evidence="1 2">DSM 11458</strain>
    </source>
</reference>
<gene>
    <name evidence="1" type="ORF">C8N30_0656</name>
</gene>
<dbReference type="Proteomes" id="UP000284407">
    <property type="component" value="Unassembled WGS sequence"/>
</dbReference>
<evidence type="ECO:0000313" key="1">
    <source>
        <dbReference type="EMBL" id="RKE96105.1"/>
    </source>
</evidence>
<dbReference type="EMBL" id="RAQK01000001">
    <property type="protein sequence ID" value="RKE96105.1"/>
    <property type="molecule type" value="Genomic_DNA"/>
</dbReference>
<name>A0A420DPD3_9RHOB</name>
<evidence type="ECO:0000313" key="2">
    <source>
        <dbReference type="Proteomes" id="UP000284407"/>
    </source>
</evidence>
<organism evidence="1 2">
    <name type="scientific">Sulfitobacter guttiformis</name>
    <dbReference type="NCBI Taxonomy" id="74349"/>
    <lineage>
        <taxon>Bacteria</taxon>
        <taxon>Pseudomonadati</taxon>
        <taxon>Pseudomonadota</taxon>
        <taxon>Alphaproteobacteria</taxon>
        <taxon>Rhodobacterales</taxon>
        <taxon>Roseobacteraceae</taxon>
        <taxon>Sulfitobacter</taxon>
    </lineage>
</organism>
<proteinExistence type="predicted"/>
<protein>
    <submittedName>
        <fullName evidence="1">Uncharacterized protein</fullName>
    </submittedName>
</protein>
<keyword evidence="2" id="KW-1185">Reference proteome</keyword>
<comment type="caution">
    <text evidence="1">The sequence shown here is derived from an EMBL/GenBank/DDBJ whole genome shotgun (WGS) entry which is preliminary data.</text>
</comment>
<sequence>MTHSANEVMVLAAKAARGGGAPPAQAAQFGSAAVLHLVTGRAVDDLDEALAALPNGPILSYPLGIAQIAEQAVKGIARGIMEGGDTSLARSYVESMPCSARLDADGTLTMEVGKPALRRNIMRISLSHDTYIRWSAFAAALLVAESDASRQSGAGAGVSNDND</sequence>
<dbReference type="RefSeq" id="WP_025063055.1">
    <property type="nucleotide sequence ID" value="NZ_RAQK01000001.1"/>
</dbReference>
<dbReference type="AlphaFoldDB" id="A0A420DPD3"/>